<dbReference type="RefSeq" id="WP_321564286.1">
    <property type="nucleotide sequence ID" value="NZ_CP139558.1"/>
</dbReference>
<feature type="chain" id="PRO_5047431607" description="Lipocalin-like domain-containing protein" evidence="1">
    <location>
        <begin position="22"/>
        <end position="264"/>
    </location>
</feature>
<evidence type="ECO:0008006" key="4">
    <source>
        <dbReference type="Google" id="ProtNLM"/>
    </source>
</evidence>
<reference evidence="2 3" key="1">
    <citation type="submission" date="2023-11" db="EMBL/GenBank/DDBJ databases">
        <title>Analysis of the Genomes of Mucilaginibacter gossypii cycad 4 and M. sabulilitoris SNA2: microbes with the potential for plant growth promotion.</title>
        <authorList>
            <person name="Hirsch A.M."/>
            <person name="Humm E."/>
            <person name="Rubbi M."/>
            <person name="Del Vecchio G."/>
            <person name="Ha S.M."/>
            <person name="Pellegrini M."/>
            <person name="Gunsalus R.P."/>
        </authorList>
    </citation>
    <scope>NUCLEOTIDE SEQUENCE [LARGE SCALE GENOMIC DNA]</scope>
    <source>
        <strain evidence="2 3">SNA2</strain>
    </source>
</reference>
<feature type="signal peptide" evidence="1">
    <location>
        <begin position="1"/>
        <end position="21"/>
    </location>
</feature>
<keyword evidence="1" id="KW-0732">Signal</keyword>
<evidence type="ECO:0000256" key="1">
    <source>
        <dbReference type="SAM" id="SignalP"/>
    </source>
</evidence>
<name>A0ABZ0TPU5_9SPHI</name>
<organism evidence="2 3">
    <name type="scientific">Mucilaginibacter sabulilitoris</name>
    <dbReference type="NCBI Taxonomy" id="1173583"/>
    <lineage>
        <taxon>Bacteria</taxon>
        <taxon>Pseudomonadati</taxon>
        <taxon>Bacteroidota</taxon>
        <taxon>Sphingobacteriia</taxon>
        <taxon>Sphingobacteriales</taxon>
        <taxon>Sphingobacteriaceae</taxon>
        <taxon>Mucilaginibacter</taxon>
    </lineage>
</organism>
<accession>A0ABZ0TPU5</accession>
<evidence type="ECO:0000313" key="3">
    <source>
        <dbReference type="Proteomes" id="UP001324380"/>
    </source>
</evidence>
<evidence type="ECO:0000313" key="2">
    <source>
        <dbReference type="EMBL" id="WPU95174.1"/>
    </source>
</evidence>
<keyword evidence="3" id="KW-1185">Reference proteome</keyword>
<gene>
    <name evidence="2" type="ORF">SNE25_06500</name>
</gene>
<proteinExistence type="predicted"/>
<dbReference type="Proteomes" id="UP001324380">
    <property type="component" value="Chromosome"/>
</dbReference>
<dbReference type="EMBL" id="CP139558">
    <property type="protein sequence ID" value="WPU95174.1"/>
    <property type="molecule type" value="Genomic_DNA"/>
</dbReference>
<sequence>MKHQSKFIFLLLSLIAVSYWACTKSSPSEQNKSTVSAQVVGGQIALNLKQILYGEYGTFSIADGIDEPITMSAKQKNHLKIQSTNDGTPECGFKVDTAFSFDFDLSDTAKFNIWTKIKYEAFCKNEVFSGISVYDSLNVSATTSAYTIQLKSGETLVITKLTPGSRTSQLTMNGSLNSYSNVQPKKASEKPMIGSYNFNFTGLTIDPVKRGDIINGMATFATKGSSAEGVWDYKGTIIFLGDHKAKITINGSAYTYDLETIQGV</sequence>
<protein>
    <recommendedName>
        <fullName evidence="4">Lipocalin-like domain-containing protein</fullName>
    </recommendedName>
</protein>